<evidence type="ECO:0000256" key="3">
    <source>
        <dbReference type="ARBA" id="ARBA00023169"/>
    </source>
</evidence>
<dbReference type="Pfam" id="PF17101">
    <property type="entry name" value="Stealth_CR1"/>
    <property type="match status" value="1"/>
</dbReference>
<dbReference type="AlphaFoldDB" id="A0AB39P150"/>
<evidence type="ECO:0000259" key="5">
    <source>
        <dbReference type="Pfam" id="PF17101"/>
    </source>
</evidence>
<dbReference type="GO" id="GO:0016772">
    <property type="term" value="F:transferase activity, transferring phosphorus-containing groups"/>
    <property type="evidence" value="ECO:0007669"/>
    <property type="project" value="InterPro"/>
</dbReference>
<feature type="domain" description="Stealth protein CR1 conserved region 1" evidence="5">
    <location>
        <begin position="266"/>
        <end position="293"/>
    </location>
</feature>
<evidence type="ECO:0000259" key="4">
    <source>
        <dbReference type="Pfam" id="PF11380"/>
    </source>
</evidence>
<keyword evidence="3" id="KW-0270">Exopolysaccharide synthesis</keyword>
<evidence type="ECO:0000259" key="6">
    <source>
        <dbReference type="Pfam" id="PF17102"/>
    </source>
</evidence>
<dbReference type="InterPro" id="IPR031356">
    <property type="entry name" value="Stealth_CR4"/>
</dbReference>
<dbReference type="Pfam" id="PF17103">
    <property type="entry name" value="Stealth_CR4"/>
    <property type="match status" value="1"/>
</dbReference>
<dbReference type="InterPro" id="IPR047141">
    <property type="entry name" value="Stealth"/>
</dbReference>
<feature type="domain" description="Stealth protein CR4 conserved region 4" evidence="7">
    <location>
        <begin position="535"/>
        <end position="581"/>
    </location>
</feature>
<comment type="similarity">
    <text evidence="1">Belongs to the stealth family.</text>
</comment>
<keyword evidence="2" id="KW-0808">Transferase</keyword>
<evidence type="ECO:0000313" key="8">
    <source>
        <dbReference type="EMBL" id="XDQ22853.1"/>
    </source>
</evidence>
<name>A0AB39P150_9ACTN</name>
<evidence type="ECO:0000259" key="7">
    <source>
        <dbReference type="Pfam" id="PF17103"/>
    </source>
</evidence>
<dbReference type="GO" id="GO:0000271">
    <property type="term" value="P:polysaccharide biosynthetic process"/>
    <property type="evidence" value="ECO:0007669"/>
    <property type="project" value="UniProtKB-KW"/>
</dbReference>
<dbReference type="InterPro" id="IPR031358">
    <property type="entry name" value="Stealth_CR1"/>
</dbReference>
<sequence length="605" mass="66904">MVSLNNPEASALVSTYRSLVPAGARRRIVRRVPGPVRNSVKRSLASADAVRSAVVVRALGGTRKAGKQDEPSVRVVRLEGRHLRAVEVPGATAWAARARNLHILVALLEEAGIDYFCVRGNGSRTPCVAVSGRWRADVEELLRVTCAEHPGYVSQAPQGQPRPASAQGSWRALRGQRVLRMTWVVCDPTGNLVFGPDHGCDIEFWAERDGRLVAPRPNKVVTEVPVDAGRCWAEQNRFSVIPAVYNTGHARTLPEFAATLPDDHTFPIDVVYTWVDDSDPRWRASRDAARARLTGIPGGGLHDLAANDSRYTSRDELRYSLRSIHQYAPWVRNIFLVTAGQVPSWLNTEFPGLRVVDHREIFSDPSALPTFNSHAIESQLHHIPELAEHFLYLNDDVFFGRPAHPGQFFHANGLTKFFPSKALIPSGRAGTGDLPVDAAGKNSRGLVAQQFGTVISQKMKHTPHALRRSVLAEIEQVYAKAHRVTQHSRFRSPHDVPIASSLHHYYAYHSARATVGDIRYVYVDLAADTAPRRLDNLLARRNFDTFCMNDTVPAADKAAQSRMVAEFLDAYFPVPSPFEAVTGTPAPHRLAPQAERMAELGYSGR</sequence>
<dbReference type="PANTHER" id="PTHR24045">
    <property type="match status" value="1"/>
</dbReference>
<feature type="domain" description="Stealth protein CR3 conserved region 3" evidence="6">
    <location>
        <begin position="460"/>
        <end position="508"/>
    </location>
</feature>
<dbReference type="EMBL" id="CP163433">
    <property type="protein sequence ID" value="XDQ22853.1"/>
    <property type="molecule type" value="Genomic_DNA"/>
</dbReference>
<dbReference type="RefSeq" id="WP_031020296.1">
    <property type="nucleotide sequence ID" value="NZ_CP163433.1"/>
</dbReference>
<dbReference type="PANTHER" id="PTHR24045:SF0">
    <property type="entry name" value="N-ACETYLGLUCOSAMINE-1-PHOSPHOTRANSFERASE SUBUNITS ALPHA_BETA"/>
    <property type="match status" value="1"/>
</dbReference>
<reference evidence="8" key="1">
    <citation type="submission" date="2024-07" db="EMBL/GenBank/DDBJ databases">
        <authorList>
            <person name="Yu S.T."/>
        </authorList>
    </citation>
    <scope>NUCLEOTIDE SEQUENCE</scope>
    <source>
        <strain evidence="8">R17</strain>
    </source>
</reference>
<evidence type="ECO:0000256" key="1">
    <source>
        <dbReference type="ARBA" id="ARBA00007583"/>
    </source>
</evidence>
<dbReference type="InterPro" id="IPR021520">
    <property type="entry name" value="Stealth_CR2"/>
</dbReference>
<proteinExistence type="inferred from homology"/>
<evidence type="ECO:0000256" key="2">
    <source>
        <dbReference type="ARBA" id="ARBA00022679"/>
    </source>
</evidence>
<protein>
    <submittedName>
        <fullName evidence="8">Stealth family protein</fullName>
    </submittedName>
</protein>
<feature type="domain" description="Stealth protein CR2 conserved region 2" evidence="4">
    <location>
        <begin position="310"/>
        <end position="416"/>
    </location>
</feature>
<accession>A0AB39P150</accession>
<organism evidence="8">
    <name type="scientific">Streptomyces sp. R17</name>
    <dbReference type="NCBI Taxonomy" id="3238626"/>
    <lineage>
        <taxon>Bacteria</taxon>
        <taxon>Bacillati</taxon>
        <taxon>Actinomycetota</taxon>
        <taxon>Actinomycetes</taxon>
        <taxon>Kitasatosporales</taxon>
        <taxon>Streptomycetaceae</taxon>
        <taxon>Streptomyces</taxon>
    </lineage>
</organism>
<dbReference type="Pfam" id="PF11380">
    <property type="entry name" value="Stealth_CR2"/>
    <property type="match status" value="1"/>
</dbReference>
<dbReference type="InterPro" id="IPR031357">
    <property type="entry name" value="Stealth_CR3"/>
</dbReference>
<dbReference type="Pfam" id="PF17102">
    <property type="entry name" value="Stealth_CR3"/>
    <property type="match status" value="1"/>
</dbReference>
<gene>
    <name evidence="8" type="ORF">AB5J48_25890</name>
</gene>